<dbReference type="RefSeq" id="WP_213497561.1">
    <property type="nucleotide sequence ID" value="NZ_CP074694.1"/>
</dbReference>
<feature type="transmembrane region" description="Helical" evidence="1">
    <location>
        <begin position="67"/>
        <end position="87"/>
    </location>
</feature>
<dbReference type="EMBL" id="CP074694">
    <property type="protein sequence ID" value="QVL32669.1"/>
    <property type="molecule type" value="Genomic_DNA"/>
</dbReference>
<proteinExistence type="predicted"/>
<reference evidence="2" key="1">
    <citation type="submission" date="2021-05" db="EMBL/GenBank/DDBJ databases">
        <title>Complete genome sequence of the cellulolytic planctomycete Telmatocola sphagniphila SP2T and characterization of the first cellulase from planctomycetes.</title>
        <authorList>
            <person name="Rakitin A.L."/>
            <person name="Beletsky A.V."/>
            <person name="Naumoff D.G."/>
            <person name="Kulichevskaya I.S."/>
            <person name="Mardanov A.V."/>
            <person name="Ravin N.V."/>
            <person name="Dedysh S.N."/>
        </authorList>
    </citation>
    <scope>NUCLEOTIDE SEQUENCE</scope>
    <source>
        <strain evidence="2">SP2T</strain>
    </source>
</reference>
<gene>
    <name evidence="2" type="ORF">KIH39_01760</name>
</gene>
<evidence type="ECO:0000313" key="2">
    <source>
        <dbReference type="EMBL" id="QVL32669.1"/>
    </source>
</evidence>
<keyword evidence="1" id="KW-0472">Membrane</keyword>
<dbReference type="AlphaFoldDB" id="A0A8E6B737"/>
<protein>
    <submittedName>
        <fullName evidence="2">Superinfection immunity protein</fullName>
    </submittedName>
</protein>
<dbReference type="Pfam" id="PF14373">
    <property type="entry name" value="Imm_superinfect"/>
    <property type="match status" value="1"/>
</dbReference>
<name>A0A8E6B737_9BACT</name>
<dbReference type="KEGG" id="tsph:KIH39_01760"/>
<evidence type="ECO:0000313" key="3">
    <source>
        <dbReference type="Proteomes" id="UP000676194"/>
    </source>
</evidence>
<keyword evidence="1" id="KW-0812">Transmembrane</keyword>
<organism evidence="2 3">
    <name type="scientific">Telmatocola sphagniphila</name>
    <dbReference type="NCBI Taxonomy" id="1123043"/>
    <lineage>
        <taxon>Bacteria</taxon>
        <taxon>Pseudomonadati</taxon>
        <taxon>Planctomycetota</taxon>
        <taxon>Planctomycetia</taxon>
        <taxon>Gemmatales</taxon>
        <taxon>Gemmataceae</taxon>
    </lineage>
</organism>
<sequence>MSNDHLKLMRVIMALSIVGGLCLCAATLDRVGYTSSNRGINIVLPFGQTFPLNNSMPNTNSIELDRTVVLIICGLWLLAYWLPALIAHCRHHPNEVLIFWINLLLGITGIGWLAALGWALVDGGKPQQVVLIQPPTEGKERGE</sequence>
<dbReference type="InterPro" id="IPR016410">
    <property type="entry name" value="Phage_imm"/>
</dbReference>
<keyword evidence="1" id="KW-1133">Transmembrane helix</keyword>
<feature type="transmembrane region" description="Helical" evidence="1">
    <location>
        <begin position="99"/>
        <end position="121"/>
    </location>
</feature>
<feature type="transmembrane region" description="Helical" evidence="1">
    <location>
        <begin position="12"/>
        <end position="28"/>
    </location>
</feature>
<keyword evidence="3" id="KW-1185">Reference proteome</keyword>
<evidence type="ECO:0000256" key="1">
    <source>
        <dbReference type="SAM" id="Phobius"/>
    </source>
</evidence>
<dbReference type="Proteomes" id="UP000676194">
    <property type="component" value="Chromosome"/>
</dbReference>
<accession>A0A8E6B737</accession>